<gene>
    <name evidence="8" type="ORF">CSSPJE1EN1_LOCUS15560</name>
</gene>
<evidence type="ECO:0000256" key="2">
    <source>
        <dbReference type="ARBA" id="ARBA00022771"/>
    </source>
</evidence>
<feature type="domain" description="RanBP2-type" evidence="7">
    <location>
        <begin position="512"/>
        <end position="541"/>
    </location>
</feature>
<feature type="compositionally biased region" description="Acidic residues" evidence="6">
    <location>
        <begin position="640"/>
        <end position="679"/>
    </location>
</feature>
<feature type="compositionally biased region" description="Basic and acidic residues" evidence="6">
    <location>
        <begin position="439"/>
        <end position="470"/>
    </location>
</feature>
<dbReference type="InterPro" id="IPR001876">
    <property type="entry name" value="Znf_RanBP2"/>
</dbReference>
<dbReference type="SUPFAM" id="SSF90209">
    <property type="entry name" value="Ran binding protein zinc finger-like"/>
    <property type="match status" value="3"/>
</dbReference>
<protein>
    <recommendedName>
        <fullName evidence="7">RanBP2-type domain-containing protein</fullName>
    </recommendedName>
</protein>
<keyword evidence="1" id="KW-0479">Metal-binding</keyword>
<evidence type="ECO:0000313" key="9">
    <source>
        <dbReference type="Proteomes" id="UP001497444"/>
    </source>
</evidence>
<feature type="domain" description="RanBP2-type" evidence="7">
    <location>
        <begin position="546"/>
        <end position="575"/>
    </location>
</feature>
<dbReference type="PROSITE" id="PS50199">
    <property type="entry name" value="ZF_RANBP2_2"/>
    <property type="match status" value="3"/>
</dbReference>
<sequence>MALSCSSHCLRKSFRSFLGASFAHGGSLGFSLSPSSARVTERSPRSSSRSFHRTYYYASANSCATLYSRCGGSICMMNPRWKQARTLPLCSRVQNSRTFSIGSSESIEVPMVVETDEMTHTESQHYQTLRDELEAKKRELEAKIIENALLRDALRDAESRSHVAEKSPVPVELLLGDKDFEVHNSSQEELLGYVEIVETGALSGGETLEGTHEAQEGMELVNADSVVEGLEATKKSLDGKDGTIPVVSQVTAPEHPWPEWRSFLEQLEADKYFDFEADENRGAEDVELGQDSGRIKRAAMGFARQRDDILRALSRKTLQTLAQFGCPSIDRKAVNAGKRLRAFLQIEEVHVCEPCELRTRCSRAYNMPPPHETTTTTDIVRVLIVHALVIGAHKRDLPEDIEAAARSLLSEVVTLARIPRDPSLPRVEETLPIFKKKSDHVSREGGSRTPFEDDSRSGRRVSPDDMRNKRRAFDDVEMKPGDWKCAECNYVNFQRNSECRECNATRPLLDLRPGDWKCSECNFVNFSKNRVCRKCDVAKPITQELRQGDWICPKCKFHNYSKNQECHECQEERPRSSGRGDDRGRGNFSKPAYGRKEERGRPGRFGIPERRDDMSSPNRHTKHEEWKPDFKKKAASPNWDDIEADDLTDEEVSSGSDDSFDFDENVMDFSDDDDDDEDSDFRPRSLSATQGGRGGSAAKASNRGRGGGRGGGGGQRRGQFENLEFGRSSNRFGGDSSRRGSQFGDNNYSDDRDFGERTPSPRRFPSAGGGSERGRSSWEGRGSQTRNQSFRGGRGSSRGSGGRRGGRGR</sequence>
<name>A0ABP0WT86_9BRYO</name>
<feature type="compositionally biased region" description="Basic and acidic residues" evidence="6">
    <location>
        <begin position="571"/>
        <end position="585"/>
    </location>
</feature>
<dbReference type="Proteomes" id="UP001497444">
    <property type="component" value="Chromosome 3"/>
</dbReference>
<dbReference type="InterPro" id="IPR036443">
    <property type="entry name" value="Znf_RanBP2_sf"/>
</dbReference>
<feature type="compositionally biased region" description="Basic and acidic residues" evidence="6">
    <location>
        <begin position="594"/>
        <end position="614"/>
    </location>
</feature>
<dbReference type="SMART" id="SM00547">
    <property type="entry name" value="ZnF_RBZ"/>
    <property type="match status" value="3"/>
</dbReference>
<keyword evidence="2 4" id="KW-0863">Zinc-finger</keyword>
<keyword evidence="9" id="KW-1185">Reference proteome</keyword>
<keyword evidence="5" id="KW-0175">Coiled coil</keyword>
<dbReference type="PANTHER" id="PTHR23111">
    <property type="entry name" value="ZINC FINGER PROTEIN"/>
    <property type="match status" value="1"/>
</dbReference>
<feature type="coiled-coil region" evidence="5">
    <location>
        <begin position="123"/>
        <end position="160"/>
    </location>
</feature>
<feature type="region of interest" description="Disordered" evidence="6">
    <location>
        <begin position="571"/>
        <end position="809"/>
    </location>
</feature>
<feature type="compositionally biased region" description="Basic and acidic residues" evidence="6">
    <location>
        <begin position="622"/>
        <end position="632"/>
    </location>
</feature>
<proteinExistence type="predicted"/>
<dbReference type="Pfam" id="PF00641">
    <property type="entry name" value="Zn_ribbon_RanBP"/>
    <property type="match status" value="3"/>
</dbReference>
<evidence type="ECO:0000256" key="5">
    <source>
        <dbReference type="SAM" id="Coils"/>
    </source>
</evidence>
<dbReference type="EMBL" id="OZ020098">
    <property type="protein sequence ID" value="CAK9270082.1"/>
    <property type="molecule type" value="Genomic_DNA"/>
</dbReference>
<dbReference type="Gene3D" id="4.10.1060.10">
    <property type="entry name" value="Zinc finger, RanBP2-type"/>
    <property type="match status" value="3"/>
</dbReference>
<evidence type="ECO:0000259" key="7">
    <source>
        <dbReference type="PROSITE" id="PS50199"/>
    </source>
</evidence>
<evidence type="ECO:0000313" key="8">
    <source>
        <dbReference type="EMBL" id="CAK9270082.1"/>
    </source>
</evidence>
<feature type="compositionally biased region" description="Gly residues" evidence="6">
    <location>
        <begin position="792"/>
        <end position="803"/>
    </location>
</feature>
<evidence type="ECO:0000256" key="4">
    <source>
        <dbReference type="PROSITE-ProRule" id="PRU00322"/>
    </source>
</evidence>
<organism evidence="8 9">
    <name type="scientific">Sphagnum jensenii</name>
    <dbReference type="NCBI Taxonomy" id="128206"/>
    <lineage>
        <taxon>Eukaryota</taxon>
        <taxon>Viridiplantae</taxon>
        <taxon>Streptophyta</taxon>
        <taxon>Embryophyta</taxon>
        <taxon>Bryophyta</taxon>
        <taxon>Sphagnophytina</taxon>
        <taxon>Sphagnopsida</taxon>
        <taxon>Sphagnales</taxon>
        <taxon>Sphagnaceae</taxon>
        <taxon>Sphagnum</taxon>
    </lineage>
</organism>
<accession>A0ABP0WT86</accession>
<evidence type="ECO:0000256" key="1">
    <source>
        <dbReference type="ARBA" id="ARBA00022723"/>
    </source>
</evidence>
<feature type="region of interest" description="Disordered" evidence="6">
    <location>
        <begin position="435"/>
        <end position="470"/>
    </location>
</feature>
<evidence type="ECO:0000256" key="3">
    <source>
        <dbReference type="ARBA" id="ARBA00022833"/>
    </source>
</evidence>
<dbReference type="PROSITE" id="PS01358">
    <property type="entry name" value="ZF_RANBP2_1"/>
    <property type="match status" value="3"/>
</dbReference>
<reference evidence="8" key="1">
    <citation type="submission" date="2024-02" db="EMBL/GenBank/DDBJ databases">
        <authorList>
            <consortium name="ELIXIR-Norway"/>
            <consortium name="Elixir Norway"/>
        </authorList>
    </citation>
    <scope>NUCLEOTIDE SEQUENCE</scope>
</reference>
<feature type="domain" description="RanBP2-type" evidence="7">
    <location>
        <begin position="479"/>
        <end position="508"/>
    </location>
</feature>
<feature type="compositionally biased region" description="Gly residues" evidence="6">
    <location>
        <begin position="704"/>
        <end position="716"/>
    </location>
</feature>
<keyword evidence="3" id="KW-0862">Zinc</keyword>
<evidence type="ECO:0000256" key="6">
    <source>
        <dbReference type="SAM" id="MobiDB-lite"/>
    </source>
</evidence>
<dbReference type="PANTHER" id="PTHR23111:SF40">
    <property type="entry name" value="RNA-BINDING PROTEIN INVOLVED IN HETEROCHROMATIN ASSEMBLY-RELATED"/>
    <property type="match status" value="1"/>
</dbReference>